<dbReference type="Proteomes" id="UP000650511">
    <property type="component" value="Unassembled WGS sequence"/>
</dbReference>
<gene>
    <name evidence="3" type="ORF">GCM10011354_13360</name>
</gene>
<keyword evidence="2" id="KW-0812">Transmembrane</keyword>
<dbReference type="AlphaFoldDB" id="A0A8J3ERM7"/>
<reference evidence="3" key="1">
    <citation type="journal article" date="2014" name="Int. J. Syst. Evol. Microbiol.">
        <title>Complete genome sequence of Corynebacterium casei LMG S-19264T (=DSM 44701T), isolated from a smear-ripened cheese.</title>
        <authorList>
            <consortium name="US DOE Joint Genome Institute (JGI-PGF)"/>
            <person name="Walter F."/>
            <person name="Albersmeier A."/>
            <person name="Kalinowski J."/>
            <person name="Ruckert C."/>
        </authorList>
    </citation>
    <scope>NUCLEOTIDE SEQUENCE</scope>
    <source>
        <strain evidence="3">CGMCC 1.14988</strain>
    </source>
</reference>
<name>A0A8J3ERM7_9ACTN</name>
<dbReference type="RefSeq" id="WP_165403938.1">
    <property type="nucleotide sequence ID" value="NZ_BMHA01000004.1"/>
</dbReference>
<feature type="region of interest" description="Disordered" evidence="1">
    <location>
        <begin position="367"/>
        <end position="441"/>
    </location>
</feature>
<feature type="region of interest" description="Disordered" evidence="1">
    <location>
        <begin position="60"/>
        <end position="89"/>
    </location>
</feature>
<proteinExistence type="predicted"/>
<dbReference type="EMBL" id="BMHA01000004">
    <property type="protein sequence ID" value="GGI05290.1"/>
    <property type="molecule type" value="Genomic_DNA"/>
</dbReference>
<evidence type="ECO:0000313" key="3">
    <source>
        <dbReference type="EMBL" id="GGI05290.1"/>
    </source>
</evidence>
<keyword evidence="2" id="KW-0472">Membrane</keyword>
<keyword evidence="2" id="KW-1133">Transmembrane helix</keyword>
<keyword evidence="4" id="KW-1185">Reference proteome</keyword>
<sequence length="441" mass="46327">MDPVELVRVSVRRWYVTVPLLALGVVAAVFILVNAERVHEVNGSVLLADRAVLDAEAGGDFGAARDETPPDGDVPEGDGTVADALDDDTVDDGTVDGALEGEDGDAAGAAANEQDEDEGISAGLLAEIINLDGRATTNPDEGSGASLRANGVSNTTLRIDVFSDDPAEAQALLEEKYVEAAQIIGEQRVLEQVVFPQEASPSSDGRGAFQSSALLRIRELDVGGGEPIASGYALQVVTELMLAAESYAAVEAATGGVEFDYTVAQLAADQAPLLDITVEAPSEEDAERVWVAVRDVADERLERLQQVHGVPQEQWLGFAELVRDPPQELTTSEGRRLAMIALGIFGLLALAAGLAVDGAARRRALADADEPVGDADEPVGDADEPVGDVDEPVGDADEPVGDADEPVGDVDEPVDERWDVDDPAVRTPSDDGPVEERRERV</sequence>
<evidence type="ECO:0000256" key="2">
    <source>
        <dbReference type="SAM" id="Phobius"/>
    </source>
</evidence>
<organism evidence="3 4">
    <name type="scientific">Egicoccus halophilus</name>
    <dbReference type="NCBI Taxonomy" id="1670830"/>
    <lineage>
        <taxon>Bacteria</taxon>
        <taxon>Bacillati</taxon>
        <taxon>Actinomycetota</taxon>
        <taxon>Nitriliruptoria</taxon>
        <taxon>Egicoccales</taxon>
        <taxon>Egicoccaceae</taxon>
        <taxon>Egicoccus</taxon>
    </lineage>
</organism>
<protein>
    <submittedName>
        <fullName evidence="3">Uncharacterized protein</fullName>
    </submittedName>
</protein>
<accession>A0A8J3ERM7</accession>
<feature type="transmembrane region" description="Helical" evidence="2">
    <location>
        <begin position="14"/>
        <end position="33"/>
    </location>
</feature>
<evidence type="ECO:0000313" key="4">
    <source>
        <dbReference type="Proteomes" id="UP000650511"/>
    </source>
</evidence>
<reference evidence="3" key="2">
    <citation type="submission" date="2020-09" db="EMBL/GenBank/DDBJ databases">
        <authorList>
            <person name="Sun Q."/>
            <person name="Zhou Y."/>
        </authorList>
    </citation>
    <scope>NUCLEOTIDE SEQUENCE</scope>
    <source>
        <strain evidence="3">CGMCC 1.14988</strain>
    </source>
</reference>
<feature type="compositionally biased region" description="Acidic residues" evidence="1">
    <location>
        <begin position="367"/>
        <end position="422"/>
    </location>
</feature>
<evidence type="ECO:0000256" key="1">
    <source>
        <dbReference type="SAM" id="MobiDB-lite"/>
    </source>
</evidence>
<feature type="transmembrane region" description="Helical" evidence="2">
    <location>
        <begin position="337"/>
        <end position="356"/>
    </location>
</feature>
<comment type="caution">
    <text evidence="3">The sequence shown here is derived from an EMBL/GenBank/DDBJ whole genome shotgun (WGS) entry which is preliminary data.</text>
</comment>